<evidence type="ECO:0000313" key="2">
    <source>
        <dbReference type="Proteomes" id="UP001162131"/>
    </source>
</evidence>
<keyword evidence="2" id="KW-1185">Reference proteome</keyword>
<dbReference type="EMBL" id="CAJZBQ010000035">
    <property type="protein sequence ID" value="CAG9323936.1"/>
    <property type="molecule type" value="Genomic_DNA"/>
</dbReference>
<proteinExistence type="predicted"/>
<dbReference type="Proteomes" id="UP001162131">
    <property type="component" value="Unassembled WGS sequence"/>
</dbReference>
<organism evidence="1 2">
    <name type="scientific">Blepharisma stoltei</name>
    <dbReference type="NCBI Taxonomy" id="1481888"/>
    <lineage>
        <taxon>Eukaryota</taxon>
        <taxon>Sar</taxon>
        <taxon>Alveolata</taxon>
        <taxon>Ciliophora</taxon>
        <taxon>Postciliodesmatophora</taxon>
        <taxon>Heterotrichea</taxon>
        <taxon>Heterotrichida</taxon>
        <taxon>Blepharismidae</taxon>
        <taxon>Blepharisma</taxon>
    </lineage>
</organism>
<dbReference type="AlphaFoldDB" id="A0AAU9JD67"/>
<gene>
    <name evidence="1" type="ORF">BSTOLATCC_MIC34968</name>
</gene>
<accession>A0AAU9JD67</accession>
<protein>
    <submittedName>
        <fullName evidence="1">Uncharacterized protein</fullName>
    </submittedName>
</protein>
<name>A0AAU9JD67_9CILI</name>
<reference evidence="1" key="1">
    <citation type="submission" date="2021-09" db="EMBL/GenBank/DDBJ databases">
        <authorList>
            <consortium name="AG Swart"/>
            <person name="Singh M."/>
            <person name="Singh A."/>
            <person name="Seah K."/>
            <person name="Emmerich C."/>
        </authorList>
    </citation>
    <scope>NUCLEOTIDE SEQUENCE</scope>
    <source>
        <strain evidence="1">ATCC30299</strain>
    </source>
</reference>
<comment type="caution">
    <text evidence="1">The sequence shown here is derived from an EMBL/GenBank/DDBJ whole genome shotgun (WGS) entry which is preliminary data.</text>
</comment>
<evidence type="ECO:0000313" key="1">
    <source>
        <dbReference type="EMBL" id="CAG9323936.1"/>
    </source>
</evidence>
<sequence>MEEAPYPLIEEEPCKFDSISDVPLFLCKISIDSTEFLVYNIENNKICARLPNPVPYTLQIRGFSCNINGFQLFWFGGASQNGDIVGVCLLIDIKTQSVEILSFGRPRALARACLNSLLTEIRLNWVKNTSNMDRKMQKLTQI</sequence>